<evidence type="ECO:0000256" key="1">
    <source>
        <dbReference type="SAM" id="MobiDB-lite"/>
    </source>
</evidence>
<dbReference type="OrthoDB" id="7586183at2"/>
<proteinExistence type="predicted"/>
<feature type="region of interest" description="Disordered" evidence="1">
    <location>
        <begin position="24"/>
        <end position="49"/>
    </location>
</feature>
<name>A0A0M6YCL7_9RHOB</name>
<dbReference type="STRING" id="420998.JDO7802_00104"/>
<dbReference type="AlphaFoldDB" id="A0A0M6YCL7"/>
<sequence length="451" mass="50682">MLDQSQPECPVVCRFRGMSPSDLGGYEKHRIRKGGDLGHVDRSRSHKNRPLIGEDDWAARTVAMIDDMKAENFADELETLTKRRRMSQIKARMVEGPRDPWRATRHGPLREVILTANRDWFAVIEPDGDNNIDFEKRERAFEAKAVEWLRENFGDDVVHARADLDETTYHIHAIIVPKVQVDLNGTKRWMLQPSKHPLIKNYEAAQDSVGQHFASIGLVRGERRAAAVRTARQNGQVPPPYREHVRTVDWRKAKDTRIVETLRELNKRETVIEQSEDDLVAARQMMGQREDAVAKREAKIGKREQAAEAKTQEADTILAIGEGLAADDFQIEDADDAPRLMDAPAAPSGRLAKLKARIASSPGARSGALHVFSNALKALRKRAREEAKAEVAAETAEIRRADDTIVEIARTLPRVEREKIGKIRRSLSAAIMALKPRSDGSAVDPKKADPR</sequence>
<dbReference type="Pfam" id="PF01076">
    <property type="entry name" value="Mob_Pre"/>
    <property type="match status" value="1"/>
</dbReference>
<dbReference type="Gene3D" id="3.30.930.30">
    <property type="match status" value="1"/>
</dbReference>
<evidence type="ECO:0000313" key="2">
    <source>
        <dbReference type="EMBL" id="CTQ48102.1"/>
    </source>
</evidence>
<dbReference type="GO" id="GO:0006310">
    <property type="term" value="P:DNA recombination"/>
    <property type="evidence" value="ECO:0007669"/>
    <property type="project" value="InterPro"/>
</dbReference>
<dbReference type="InterPro" id="IPR001668">
    <property type="entry name" value="Mob_Pre"/>
</dbReference>
<dbReference type="CDD" id="cd17242">
    <property type="entry name" value="MobM_relaxase"/>
    <property type="match status" value="1"/>
</dbReference>
<protein>
    <submittedName>
        <fullName evidence="2">Plasmid recombination enzyme</fullName>
    </submittedName>
</protein>
<dbReference type="RefSeq" id="WP_055081749.1">
    <property type="nucleotide sequence ID" value="NZ_CXSU01000005.1"/>
</dbReference>
<evidence type="ECO:0000313" key="3">
    <source>
        <dbReference type="Proteomes" id="UP000049222"/>
    </source>
</evidence>
<feature type="compositionally biased region" description="Basic and acidic residues" evidence="1">
    <location>
        <begin position="25"/>
        <end position="43"/>
    </location>
</feature>
<keyword evidence="3" id="KW-1185">Reference proteome</keyword>
<organism evidence="2 3">
    <name type="scientific">Jannaschia donghaensis</name>
    <dbReference type="NCBI Taxonomy" id="420998"/>
    <lineage>
        <taxon>Bacteria</taxon>
        <taxon>Pseudomonadati</taxon>
        <taxon>Pseudomonadota</taxon>
        <taxon>Alphaproteobacteria</taxon>
        <taxon>Rhodobacterales</taxon>
        <taxon>Roseobacteraceae</taxon>
        <taxon>Jannaschia</taxon>
    </lineage>
</organism>
<accession>A0A0M6YCL7</accession>
<reference evidence="2 3" key="1">
    <citation type="submission" date="2015-07" db="EMBL/GenBank/DDBJ databases">
        <authorList>
            <person name="Noorani M."/>
        </authorList>
    </citation>
    <scope>NUCLEOTIDE SEQUENCE [LARGE SCALE GENOMIC DNA]</scope>
    <source>
        <strain evidence="2 3">CECT 7802</strain>
    </source>
</reference>
<gene>
    <name evidence="2" type="ORF">JDO7802_00104</name>
</gene>
<dbReference type="EMBL" id="CXSU01000005">
    <property type="protein sequence ID" value="CTQ48102.1"/>
    <property type="molecule type" value="Genomic_DNA"/>
</dbReference>
<dbReference type="Proteomes" id="UP000049222">
    <property type="component" value="Unassembled WGS sequence"/>
</dbReference>
<dbReference type="GO" id="GO:0003677">
    <property type="term" value="F:DNA binding"/>
    <property type="evidence" value="ECO:0007669"/>
    <property type="project" value="InterPro"/>
</dbReference>